<feature type="compositionally biased region" description="Gly residues" evidence="4">
    <location>
        <begin position="636"/>
        <end position="648"/>
    </location>
</feature>
<dbReference type="SUPFAM" id="SSF74788">
    <property type="entry name" value="Cullin repeat-like"/>
    <property type="match status" value="1"/>
</dbReference>
<dbReference type="GO" id="GO:0008104">
    <property type="term" value="P:intracellular protein localization"/>
    <property type="evidence" value="ECO:0007669"/>
    <property type="project" value="TreeGrafter"/>
</dbReference>
<dbReference type="InterPro" id="IPR016159">
    <property type="entry name" value="Cullin_repeat-like_dom_sf"/>
</dbReference>
<sequence length="662" mass="67306">MASQRQKAQSGRLFTTAAAAEQPPRPPSRDARAKTPSLGGTPSVSTIGGTGGGAPPSGGKRAGRQAGEAAAADLGVLLGSRARALAVFEAEEFDKDAFIAEHFRGLTETAVANARSDLGGLLSRCAEDVAAVVALLRNYTNGLAALATSLKSLRPLGRQLQAAAGRAAAAAAGAEAAAAGVGSSGSAQTNPRVRAIESHLELLLRELDVAVALRDLPAARALLAAGQDCLAVLDRDAGLLSLEVEEFPSWRHHVESALSMRRRALAAALERQLADAHASGGEIRSLTRALGQLLGDAHAAAAMLHCYSRKIAARQAVAARALAGGGADPDGSEYAGGLLQRTLLEVGRAADDLVAIFGAKQRELASMFSVWATREARGAAAALKRNALAAAAVGGAGGLAATMQIVALALVFCHELEATHLVSVTAAVSTELWPAVDAALKRHVKRLRDELSMVATEEIDDLAVQAVAGELPRITPDGPPRVALVSPVTLAGELRALAELLAPIEGHRLAASVRAIVGEVFDGYVQPCTLRRCGGTPAAAAIAQSLAWPVLRARSPTAAATEEPHHPRAHPPYPPPPPPYYLVAPLMEEVAGLIEGLPGALAPYEARAGPLVDARALDGALQAMYAEWSAACRGGGGGGGARGGGAAAGAGKASGAPAGPEG</sequence>
<evidence type="ECO:0000256" key="4">
    <source>
        <dbReference type="SAM" id="MobiDB-lite"/>
    </source>
</evidence>
<comment type="caution">
    <text evidence="5">The sequence shown here is derived from an EMBL/GenBank/DDBJ whole genome shotgun (WGS) entry which is preliminary data.</text>
</comment>
<dbReference type="Proteomes" id="UP000247498">
    <property type="component" value="Unassembled WGS sequence"/>
</dbReference>
<accession>A0A2V0NY85</accession>
<dbReference type="FunCoup" id="A0A2V0NY85">
    <property type="interactions" value="1296"/>
</dbReference>
<comment type="similarity">
    <text evidence="1">Belongs to the EXO84 family.</text>
</comment>
<dbReference type="InParanoid" id="A0A2V0NY85"/>
<dbReference type="GO" id="GO:0006887">
    <property type="term" value="P:exocytosis"/>
    <property type="evidence" value="ECO:0007669"/>
    <property type="project" value="UniProtKB-KW"/>
</dbReference>
<name>A0A2V0NY85_9CHLO</name>
<dbReference type="STRING" id="307507.A0A2V0NY85"/>
<evidence type="ECO:0000313" key="5">
    <source>
        <dbReference type="EMBL" id="GBF89887.1"/>
    </source>
</evidence>
<proteinExistence type="inferred from homology"/>
<dbReference type="AlphaFoldDB" id="A0A2V0NY85"/>
<reference evidence="5 6" key="1">
    <citation type="journal article" date="2018" name="Sci. Rep.">
        <title>Raphidocelis subcapitata (=Pseudokirchneriella subcapitata) provides an insight into genome evolution and environmental adaptations in the Sphaeropleales.</title>
        <authorList>
            <person name="Suzuki S."/>
            <person name="Yamaguchi H."/>
            <person name="Nakajima N."/>
            <person name="Kawachi M."/>
        </authorList>
    </citation>
    <scope>NUCLEOTIDE SEQUENCE [LARGE SCALE GENOMIC DNA]</scope>
    <source>
        <strain evidence="5 6">NIES-35</strain>
    </source>
</reference>
<dbReference type="GO" id="GO:0000145">
    <property type="term" value="C:exocyst"/>
    <property type="evidence" value="ECO:0007669"/>
    <property type="project" value="InterPro"/>
</dbReference>
<organism evidence="5 6">
    <name type="scientific">Raphidocelis subcapitata</name>
    <dbReference type="NCBI Taxonomy" id="307507"/>
    <lineage>
        <taxon>Eukaryota</taxon>
        <taxon>Viridiplantae</taxon>
        <taxon>Chlorophyta</taxon>
        <taxon>core chlorophytes</taxon>
        <taxon>Chlorophyceae</taxon>
        <taxon>CS clade</taxon>
        <taxon>Sphaeropleales</taxon>
        <taxon>Selenastraceae</taxon>
        <taxon>Raphidocelis</taxon>
    </lineage>
</organism>
<evidence type="ECO:0000256" key="2">
    <source>
        <dbReference type="ARBA" id="ARBA00022448"/>
    </source>
</evidence>
<keyword evidence="6" id="KW-1185">Reference proteome</keyword>
<dbReference type="EMBL" id="BDRX01000013">
    <property type="protein sequence ID" value="GBF89887.1"/>
    <property type="molecule type" value="Genomic_DNA"/>
</dbReference>
<evidence type="ECO:0000256" key="3">
    <source>
        <dbReference type="ARBA" id="ARBA00022483"/>
    </source>
</evidence>
<gene>
    <name evidence="5" type="ORF">Rsub_02591</name>
</gene>
<evidence type="ECO:0000256" key="1">
    <source>
        <dbReference type="ARBA" id="ARBA00007210"/>
    </source>
</evidence>
<feature type="region of interest" description="Disordered" evidence="4">
    <location>
        <begin position="636"/>
        <end position="662"/>
    </location>
</feature>
<dbReference type="PANTHER" id="PTHR21426">
    <property type="entry name" value="EXOCYST COMPLEX COMPONENT 8"/>
    <property type="match status" value="1"/>
</dbReference>
<dbReference type="PANTHER" id="PTHR21426:SF12">
    <property type="entry name" value="EXOCYST COMPLEX COMPONENT 8"/>
    <property type="match status" value="1"/>
</dbReference>
<keyword evidence="2" id="KW-0813">Transport</keyword>
<protein>
    <submittedName>
        <fullName evidence="5">Uncharacterized protein</fullName>
    </submittedName>
</protein>
<evidence type="ECO:0000313" key="6">
    <source>
        <dbReference type="Proteomes" id="UP000247498"/>
    </source>
</evidence>
<feature type="compositionally biased region" description="Low complexity" evidence="4">
    <location>
        <begin position="649"/>
        <end position="662"/>
    </location>
</feature>
<feature type="region of interest" description="Disordered" evidence="4">
    <location>
        <begin position="555"/>
        <end position="574"/>
    </location>
</feature>
<dbReference type="GO" id="GO:0006893">
    <property type="term" value="P:Golgi to plasma membrane transport"/>
    <property type="evidence" value="ECO:0007669"/>
    <property type="project" value="TreeGrafter"/>
</dbReference>
<dbReference type="InterPro" id="IPR033961">
    <property type="entry name" value="Exo84"/>
</dbReference>
<keyword evidence="3" id="KW-0268">Exocytosis</keyword>
<dbReference type="OrthoDB" id="538587at2759"/>
<feature type="compositionally biased region" description="Polar residues" evidence="4">
    <location>
        <begin position="1"/>
        <end position="13"/>
    </location>
</feature>
<feature type="region of interest" description="Disordered" evidence="4">
    <location>
        <begin position="1"/>
        <end position="66"/>
    </location>
</feature>